<feature type="transmembrane region" description="Helical" evidence="9">
    <location>
        <begin position="36"/>
        <end position="58"/>
    </location>
</feature>
<feature type="transmembrane region" description="Helical" evidence="9">
    <location>
        <begin position="132"/>
        <end position="152"/>
    </location>
</feature>
<keyword evidence="6 9" id="KW-1133">Transmembrane helix</keyword>
<feature type="transmembrane region" description="Helical" evidence="9">
    <location>
        <begin position="235"/>
        <end position="258"/>
    </location>
</feature>
<dbReference type="PANTHER" id="PTHR32024">
    <property type="entry name" value="TRK SYSTEM POTASSIUM UPTAKE PROTEIN TRKG-RELATED"/>
    <property type="match status" value="1"/>
</dbReference>
<dbReference type="AlphaFoldDB" id="A0A918KCI8"/>
<dbReference type="GO" id="GO:0030001">
    <property type="term" value="P:metal ion transport"/>
    <property type="evidence" value="ECO:0007669"/>
    <property type="project" value="UniProtKB-ARBA"/>
</dbReference>
<feature type="transmembrane region" description="Helical" evidence="9">
    <location>
        <begin position="385"/>
        <end position="410"/>
    </location>
</feature>
<keyword evidence="11" id="KW-1185">Reference proteome</keyword>
<keyword evidence="7" id="KW-0406">Ion transport</keyword>
<evidence type="ECO:0000256" key="4">
    <source>
        <dbReference type="ARBA" id="ARBA00022475"/>
    </source>
</evidence>
<evidence type="ECO:0000256" key="9">
    <source>
        <dbReference type="SAM" id="Phobius"/>
    </source>
</evidence>
<gene>
    <name evidence="10" type="ORF">GCM10011309_03970</name>
</gene>
<dbReference type="InterPro" id="IPR003445">
    <property type="entry name" value="Cat_transpt"/>
</dbReference>
<feature type="transmembrane region" description="Helical" evidence="9">
    <location>
        <begin position="172"/>
        <end position="200"/>
    </location>
</feature>
<dbReference type="Pfam" id="PF02386">
    <property type="entry name" value="TrkH"/>
    <property type="match status" value="1"/>
</dbReference>
<keyword evidence="4" id="KW-1003">Cell membrane</keyword>
<dbReference type="EMBL" id="BMYV01000001">
    <property type="protein sequence ID" value="GGX58029.1"/>
    <property type="molecule type" value="Genomic_DNA"/>
</dbReference>
<keyword evidence="8 9" id="KW-0472">Membrane</keyword>
<feature type="transmembrane region" description="Helical" evidence="9">
    <location>
        <begin position="422"/>
        <end position="444"/>
    </location>
</feature>
<dbReference type="Proteomes" id="UP000600865">
    <property type="component" value="Unassembled WGS sequence"/>
</dbReference>
<evidence type="ECO:0000256" key="5">
    <source>
        <dbReference type="ARBA" id="ARBA00022692"/>
    </source>
</evidence>
<feature type="transmembrane region" description="Helical" evidence="9">
    <location>
        <begin position="451"/>
        <end position="473"/>
    </location>
</feature>
<protein>
    <submittedName>
        <fullName evidence="10">Trk system potassium uptake protein</fullName>
    </submittedName>
</protein>
<evidence type="ECO:0000313" key="10">
    <source>
        <dbReference type="EMBL" id="GGX58029.1"/>
    </source>
</evidence>
<keyword evidence="5 9" id="KW-0812">Transmembrane</keyword>
<proteinExistence type="inferred from homology"/>
<comment type="similarity">
    <text evidence="2">Belongs to the TrkH potassium transport family.</text>
</comment>
<evidence type="ECO:0000256" key="8">
    <source>
        <dbReference type="ARBA" id="ARBA00023136"/>
    </source>
</evidence>
<feature type="transmembrane region" description="Helical" evidence="9">
    <location>
        <begin position="278"/>
        <end position="303"/>
    </location>
</feature>
<organism evidence="10 11">
    <name type="scientific">Litorimonas cladophorae</name>
    <dbReference type="NCBI Taxonomy" id="1220491"/>
    <lineage>
        <taxon>Bacteria</taxon>
        <taxon>Pseudomonadati</taxon>
        <taxon>Pseudomonadota</taxon>
        <taxon>Alphaproteobacteria</taxon>
        <taxon>Maricaulales</taxon>
        <taxon>Robiginitomaculaceae</taxon>
    </lineage>
</organism>
<keyword evidence="3" id="KW-0813">Transport</keyword>
<evidence type="ECO:0000256" key="3">
    <source>
        <dbReference type="ARBA" id="ARBA00022448"/>
    </source>
</evidence>
<reference evidence="10 11" key="1">
    <citation type="journal article" date="2014" name="Int. J. Syst. Evol. Microbiol.">
        <title>Complete genome sequence of Corynebacterium casei LMG S-19264T (=DSM 44701T), isolated from a smear-ripened cheese.</title>
        <authorList>
            <consortium name="US DOE Joint Genome Institute (JGI-PGF)"/>
            <person name="Walter F."/>
            <person name="Albersmeier A."/>
            <person name="Kalinowski J."/>
            <person name="Ruckert C."/>
        </authorList>
    </citation>
    <scope>NUCLEOTIDE SEQUENCE [LARGE SCALE GENOMIC DNA]</scope>
    <source>
        <strain evidence="10 11">KCTC 23968</strain>
    </source>
</reference>
<feature type="transmembrane region" description="Helical" evidence="9">
    <location>
        <begin position="323"/>
        <end position="349"/>
    </location>
</feature>
<accession>A0A918KCI8</accession>
<evidence type="ECO:0000256" key="7">
    <source>
        <dbReference type="ARBA" id="ARBA00023065"/>
    </source>
</evidence>
<evidence type="ECO:0000256" key="6">
    <source>
        <dbReference type="ARBA" id="ARBA00022989"/>
    </source>
</evidence>
<evidence type="ECO:0000313" key="11">
    <source>
        <dbReference type="Proteomes" id="UP000600865"/>
    </source>
</evidence>
<feature type="transmembrane region" description="Helical" evidence="9">
    <location>
        <begin position="70"/>
        <end position="92"/>
    </location>
</feature>
<comment type="caution">
    <text evidence="10">The sequence shown here is derived from an EMBL/GenBank/DDBJ whole genome shotgun (WGS) entry which is preliminary data.</text>
</comment>
<feature type="transmembrane region" description="Helical" evidence="9">
    <location>
        <begin position="7"/>
        <end position="30"/>
    </location>
</feature>
<name>A0A918KCI8_9PROT</name>
<dbReference type="GO" id="GO:0008324">
    <property type="term" value="F:monoatomic cation transmembrane transporter activity"/>
    <property type="evidence" value="ECO:0007669"/>
    <property type="project" value="InterPro"/>
</dbReference>
<dbReference type="PANTHER" id="PTHR32024:SF2">
    <property type="entry name" value="TRK SYSTEM POTASSIUM UPTAKE PROTEIN TRKG-RELATED"/>
    <property type="match status" value="1"/>
</dbReference>
<dbReference type="GO" id="GO:0005886">
    <property type="term" value="C:plasma membrane"/>
    <property type="evidence" value="ECO:0007669"/>
    <property type="project" value="UniProtKB-SubCell"/>
</dbReference>
<evidence type="ECO:0000256" key="2">
    <source>
        <dbReference type="ARBA" id="ARBA00009137"/>
    </source>
</evidence>
<dbReference type="RefSeq" id="WP_189580625.1">
    <property type="nucleotide sequence ID" value="NZ_BMYV01000001.1"/>
</dbReference>
<sequence length="479" mass="51560">MDFNRILFWLGRTFFICTGLFSVTAIVGVLDQDFSGAIVMATSGVTVGVFGWLLVMLSTGFDAKESKSEAILFLVLFWGMVPAILSLPFLFLGPSTSLLSAYFESVSAFTTTGATRLIPDELPAILLFWRALMQWAGGVSVATFAIVIFAAVNQTGTGVHKSMLYSLRNGELFSRLIGIGRLVAGVYLFLALLGFILMAFGGAPVFDALCLALSGISTGGLTPRAGPLQIYIPPFAATVLGILCVLGAMNLAVIWDYIRARSVRHSLRLFFNVEHRALLVIFAGLILIGVWFAGFASFGDLILDSAFFVSSAGFQYQVISLDLIPPVILITLALTGGSALSTAGGVKLIRILLLFRHLKVELSRLSHPSRVIPVKFRNQIIPDSAFLSIWMYFFAYTLAFGVGIAAFGVVGFSLDDAITTSAAMLSNVGPLLSLTLPESGLTYLQFTNGQMCVGIVLMLLGRLEVLAALALVLPNFWKQ</sequence>
<comment type="subcellular location">
    <subcellularLocation>
        <location evidence="1">Cell membrane</location>
        <topology evidence="1">Multi-pass membrane protein</topology>
    </subcellularLocation>
</comment>
<evidence type="ECO:0000256" key="1">
    <source>
        <dbReference type="ARBA" id="ARBA00004651"/>
    </source>
</evidence>